<feature type="region of interest" description="Disordered" evidence="1">
    <location>
        <begin position="1"/>
        <end position="38"/>
    </location>
</feature>
<gene>
    <name evidence="2" type="ORF">Adt_03599</name>
</gene>
<dbReference type="AlphaFoldDB" id="A0ABD1VZ30"/>
<dbReference type="EMBL" id="JBFOLK010000001">
    <property type="protein sequence ID" value="KAL2542621.1"/>
    <property type="molecule type" value="Genomic_DNA"/>
</dbReference>
<proteinExistence type="predicted"/>
<name>A0ABD1VZ30_9LAMI</name>
<protein>
    <submittedName>
        <fullName evidence="2">Uncharacterized protein</fullName>
    </submittedName>
</protein>
<dbReference type="Proteomes" id="UP001604336">
    <property type="component" value="Unassembled WGS sequence"/>
</dbReference>
<evidence type="ECO:0000256" key="1">
    <source>
        <dbReference type="SAM" id="MobiDB-lite"/>
    </source>
</evidence>
<keyword evidence="3" id="KW-1185">Reference proteome</keyword>
<reference evidence="3" key="1">
    <citation type="submission" date="2024-07" db="EMBL/GenBank/DDBJ databases">
        <title>Two chromosome-level genome assemblies of Korean endemic species Abeliophyllum distichum and Forsythia ovata (Oleaceae).</title>
        <authorList>
            <person name="Jang H."/>
        </authorList>
    </citation>
    <scope>NUCLEOTIDE SEQUENCE [LARGE SCALE GENOMIC DNA]</scope>
</reference>
<sequence>MSSASMAKVMSHGGDGAGDHLHQSPRRLDLTCESAPPSKRRRISQGINLNKPIKNNTKYFTRLVGNQVMFTVPPCYPLWIEVLEEQRARLRSIIESYFDLQDDRSPDKCRTVCAAVDHLAADRY</sequence>
<comment type="caution">
    <text evidence="2">The sequence shown here is derived from an EMBL/GenBank/DDBJ whole genome shotgun (WGS) entry which is preliminary data.</text>
</comment>
<accession>A0ABD1VZ30</accession>
<feature type="compositionally biased region" description="Basic and acidic residues" evidence="1">
    <location>
        <begin position="17"/>
        <end position="30"/>
    </location>
</feature>
<evidence type="ECO:0000313" key="3">
    <source>
        <dbReference type="Proteomes" id="UP001604336"/>
    </source>
</evidence>
<evidence type="ECO:0000313" key="2">
    <source>
        <dbReference type="EMBL" id="KAL2542621.1"/>
    </source>
</evidence>
<organism evidence="2 3">
    <name type="scientific">Abeliophyllum distichum</name>
    <dbReference type="NCBI Taxonomy" id="126358"/>
    <lineage>
        <taxon>Eukaryota</taxon>
        <taxon>Viridiplantae</taxon>
        <taxon>Streptophyta</taxon>
        <taxon>Embryophyta</taxon>
        <taxon>Tracheophyta</taxon>
        <taxon>Spermatophyta</taxon>
        <taxon>Magnoliopsida</taxon>
        <taxon>eudicotyledons</taxon>
        <taxon>Gunneridae</taxon>
        <taxon>Pentapetalae</taxon>
        <taxon>asterids</taxon>
        <taxon>lamiids</taxon>
        <taxon>Lamiales</taxon>
        <taxon>Oleaceae</taxon>
        <taxon>Forsythieae</taxon>
        <taxon>Abeliophyllum</taxon>
    </lineage>
</organism>